<protein>
    <submittedName>
        <fullName evidence="2">Uncharacterized protein</fullName>
    </submittedName>
</protein>
<proteinExistence type="predicted"/>
<evidence type="ECO:0000313" key="3">
    <source>
        <dbReference type="Proteomes" id="UP000054516"/>
    </source>
</evidence>
<dbReference type="Proteomes" id="UP000054516">
    <property type="component" value="Unassembled WGS sequence"/>
</dbReference>
<gene>
    <name evidence="2" type="ORF">SAMD00023353_6300430</name>
</gene>
<evidence type="ECO:0000256" key="1">
    <source>
        <dbReference type="SAM" id="MobiDB-lite"/>
    </source>
</evidence>
<evidence type="ECO:0000313" key="2">
    <source>
        <dbReference type="EMBL" id="GAP91399.2"/>
    </source>
</evidence>
<dbReference type="STRING" id="77044.A0A1W2TSA7"/>
<organism evidence="2">
    <name type="scientific">Rosellinia necatrix</name>
    <name type="common">White root-rot fungus</name>
    <dbReference type="NCBI Taxonomy" id="77044"/>
    <lineage>
        <taxon>Eukaryota</taxon>
        <taxon>Fungi</taxon>
        <taxon>Dikarya</taxon>
        <taxon>Ascomycota</taxon>
        <taxon>Pezizomycotina</taxon>
        <taxon>Sordariomycetes</taxon>
        <taxon>Xylariomycetidae</taxon>
        <taxon>Xylariales</taxon>
        <taxon>Xylariaceae</taxon>
        <taxon>Rosellinia</taxon>
    </lineage>
</organism>
<accession>A0A1W2TSA7</accession>
<keyword evidence="3" id="KW-1185">Reference proteome</keyword>
<dbReference type="AlphaFoldDB" id="A0A1W2TSA7"/>
<feature type="region of interest" description="Disordered" evidence="1">
    <location>
        <begin position="1"/>
        <end position="21"/>
    </location>
</feature>
<name>A0A1W2TSA7_ROSNE</name>
<reference evidence="2" key="1">
    <citation type="submission" date="2016-03" db="EMBL/GenBank/DDBJ databases">
        <title>Draft genome sequence of Rosellinia necatrix.</title>
        <authorList>
            <person name="Kanematsu S."/>
        </authorList>
    </citation>
    <scope>NUCLEOTIDE SEQUENCE [LARGE SCALE GENOMIC DNA]</scope>
    <source>
        <strain evidence="2">W97</strain>
    </source>
</reference>
<dbReference type="OrthoDB" id="184880at2759"/>
<dbReference type="EMBL" id="DF977508">
    <property type="protein sequence ID" value="GAP91399.2"/>
    <property type="molecule type" value="Genomic_DNA"/>
</dbReference>
<sequence length="79" mass="8804">MSSYLGPATELGGLETDTSQTLPWEWLPPNFTPREWDVFTEVPSDLAGISDIVNLQLFRVEILGNLAPVVYNLIELPSE</sequence>